<dbReference type="RefSeq" id="WP_069295687.1">
    <property type="nucleotide sequence ID" value="NZ_MCRI01000009.1"/>
</dbReference>
<feature type="transmembrane region" description="Helical" evidence="6">
    <location>
        <begin position="34"/>
        <end position="56"/>
    </location>
</feature>
<dbReference type="Pfam" id="PF01925">
    <property type="entry name" value="TauE"/>
    <property type="match status" value="1"/>
</dbReference>
<reference evidence="7 8" key="1">
    <citation type="submission" date="2016-07" db="EMBL/GenBank/DDBJ databases">
        <title>Draft Genome Sequence of Methylophaga muralis Bur 1.</title>
        <authorList>
            <person name="Vasilenko O.V."/>
            <person name="Doronina N.V."/>
            <person name="Shmareva M.N."/>
            <person name="Tarlachkov S.V."/>
            <person name="Mustakhimov I."/>
            <person name="Trotsenko Y.A."/>
        </authorList>
    </citation>
    <scope>NUCLEOTIDE SEQUENCE [LARGE SCALE GENOMIC DNA]</scope>
    <source>
        <strain evidence="7 8">Bur 1</strain>
    </source>
</reference>
<comment type="caution">
    <text evidence="7">The sequence shown here is derived from an EMBL/GenBank/DDBJ whole genome shotgun (WGS) entry which is preliminary data.</text>
</comment>
<evidence type="ECO:0000256" key="5">
    <source>
        <dbReference type="ARBA" id="ARBA00023136"/>
    </source>
</evidence>
<dbReference type="AlphaFoldDB" id="A0A1E3GSS8"/>
<feature type="transmembrane region" description="Helical" evidence="6">
    <location>
        <begin position="94"/>
        <end position="112"/>
    </location>
</feature>
<dbReference type="EMBL" id="MCRI01000009">
    <property type="protein sequence ID" value="ODN67122.1"/>
    <property type="molecule type" value="Genomic_DNA"/>
</dbReference>
<keyword evidence="6" id="KW-1003">Cell membrane</keyword>
<feature type="transmembrane region" description="Helical" evidence="6">
    <location>
        <begin position="227"/>
        <end position="245"/>
    </location>
</feature>
<organism evidence="7 8">
    <name type="scientific">Methylophaga muralis</name>
    <dbReference type="NCBI Taxonomy" id="291169"/>
    <lineage>
        <taxon>Bacteria</taxon>
        <taxon>Pseudomonadati</taxon>
        <taxon>Pseudomonadota</taxon>
        <taxon>Gammaproteobacteria</taxon>
        <taxon>Thiotrichales</taxon>
        <taxon>Piscirickettsiaceae</taxon>
        <taxon>Methylophaga</taxon>
    </lineage>
</organism>
<feature type="transmembrane region" description="Helical" evidence="6">
    <location>
        <begin position="157"/>
        <end position="186"/>
    </location>
</feature>
<evidence type="ECO:0000256" key="6">
    <source>
        <dbReference type="RuleBase" id="RU363041"/>
    </source>
</evidence>
<feature type="transmembrane region" description="Helical" evidence="6">
    <location>
        <begin position="192"/>
        <end position="215"/>
    </location>
</feature>
<keyword evidence="8" id="KW-1185">Reference proteome</keyword>
<evidence type="ECO:0000313" key="8">
    <source>
        <dbReference type="Proteomes" id="UP000094379"/>
    </source>
</evidence>
<dbReference type="GO" id="GO:0005886">
    <property type="term" value="C:plasma membrane"/>
    <property type="evidence" value="ECO:0007669"/>
    <property type="project" value="UniProtKB-SubCell"/>
</dbReference>
<name>A0A1E3GSS8_9GAMM</name>
<evidence type="ECO:0000313" key="7">
    <source>
        <dbReference type="EMBL" id="ODN67122.1"/>
    </source>
</evidence>
<comment type="subcellular location">
    <subcellularLocation>
        <location evidence="6">Cell membrane</location>
        <topology evidence="6">Multi-pass membrane protein</topology>
    </subcellularLocation>
    <subcellularLocation>
        <location evidence="1">Membrane</location>
        <topology evidence="1">Multi-pass membrane protein</topology>
    </subcellularLocation>
</comment>
<dbReference type="PANTHER" id="PTHR43701">
    <property type="entry name" value="MEMBRANE TRANSPORTER PROTEIN MJ0441-RELATED"/>
    <property type="match status" value="1"/>
</dbReference>
<keyword evidence="5 6" id="KW-0472">Membrane</keyword>
<accession>A0A1E3GSS8</accession>
<feature type="transmembrane region" description="Helical" evidence="6">
    <location>
        <begin position="68"/>
        <end position="88"/>
    </location>
</feature>
<evidence type="ECO:0000256" key="3">
    <source>
        <dbReference type="ARBA" id="ARBA00022692"/>
    </source>
</evidence>
<feature type="transmembrane region" description="Helical" evidence="6">
    <location>
        <begin position="251"/>
        <end position="271"/>
    </location>
</feature>
<evidence type="ECO:0000256" key="1">
    <source>
        <dbReference type="ARBA" id="ARBA00004141"/>
    </source>
</evidence>
<dbReference type="STRING" id="291169.A9E74_01194"/>
<evidence type="ECO:0000256" key="4">
    <source>
        <dbReference type="ARBA" id="ARBA00022989"/>
    </source>
</evidence>
<dbReference type="InterPro" id="IPR002781">
    <property type="entry name" value="TM_pro_TauE-like"/>
</dbReference>
<gene>
    <name evidence="7" type="ORF">A9E74_01194</name>
</gene>
<evidence type="ECO:0000256" key="2">
    <source>
        <dbReference type="ARBA" id="ARBA00009142"/>
    </source>
</evidence>
<proteinExistence type="inferred from homology"/>
<keyword evidence="3 6" id="KW-0812">Transmembrane</keyword>
<dbReference type="InterPro" id="IPR051598">
    <property type="entry name" value="TSUP/Inactive_protease-like"/>
</dbReference>
<comment type="similarity">
    <text evidence="2 6">Belongs to the 4-toluene sulfonate uptake permease (TSUP) (TC 2.A.102) family.</text>
</comment>
<protein>
    <recommendedName>
        <fullName evidence="6">Probable membrane transporter protein</fullName>
    </recommendedName>
</protein>
<dbReference type="Proteomes" id="UP000094379">
    <property type="component" value="Unassembled WGS sequence"/>
</dbReference>
<keyword evidence="4 6" id="KW-1133">Transmembrane helix</keyword>
<sequence>MLLIIGIVIGLLLGLTGAGGSVFAVPLLIMLGGVSIHQAVTLSLAAVAAVTLYGSARNFSNQTILWKPAALLAVSGMLGAPLGQMLAIRLSETVLVTGFSLLAVIIAIRMWVSATTMPEASKVVRSSHLSLQNATGVLCKFSPTGEFQLRPRCMSGLLLGGFLVGLLSGLFGVGGGFLIIPLLLLLSQVSMIQAVSTSLIVIAVISSTGFISHLTFGQINYLPFESLAWLITGGLAGMYAGQLISHKIANALLQKIFAIALLIMAITLFFLHTT</sequence>
<dbReference type="PANTHER" id="PTHR43701:SF2">
    <property type="entry name" value="MEMBRANE TRANSPORTER PROTEIN YJNA-RELATED"/>
    <property type="match status" value="1"/>
</dbReference>
<dbReference type="PATRIC" id="fig|291169.3.peg.1198"/>